<keyword evidence="10" id="KW-1185">Reference proteome</keyword>
<gene>
    <name evidence="11" type="primary">AARSD1</name>
</gene>
<keyword evidence="6" id="KW-0862">Zinc</keyword>
<dbReference type="AlphaFoldDB" id="A0AAJ7WRT4"/>
<dbReference type="KEGG" id="pmrn:116941092"/>
<dbReference type="GO" id="GO:0004813">
    <property type="term" value="F:alanine-tRNA ligase activity"/>
    <property type="evidence" value="ECO:0007669"/>
    <property type="project" value="InterPro"/>
</dbReference>
<dbReference type="SMART" id="SM00863">
    <property type="entry name" value="tRNA_SAD"/>
    <property type="match status" value="1"/>
</dbReference>
<comment type="subcellular location">
    <subcellularLocation>
        <location evidence="2">Cytoplasm</location>
    </subcellularLocation>
</comment>
<evidence type="ECO:0000256" key="2">
    <source>
        <dbReference type="ARBA" id="ARBA00004496"/>
    </source>
</evidence>
<dbReference type="GO" id="GO:0005524">
    <property type="term" value="F:ATP binding"/>
    <property type="evidence" value="ECO:0007669"/>
    <property type="project" value="InterPro"/>
</dbReference>
<accession>A0AAJ7WRT4</accession>
<dbReference type="Proteomes" id="UP001318040">
    <property type="component" value="Chromosome 10"/>
</dbReference>
<evidence type="ECO:0000313" key="11">
    <source>
        <dbReference type="RefSeq" id="XP_032807605.1"/>
    </source>
</evidence>
<dbReference type="PANTHER" id="PTHR43462">
    <property type="entry name" value="ALANYL-TRNA EDITING PROTEIN"/>
    <property type="match status" value="1"/>
</dbReference>
<dbReference type="FunFam" id="2.40.30.130:FF:000003">
    <property type="entry name" value="alanyl-tRNA editing protein Aarsd1"/>
    <property type="match status" value="1"/>
</dbReference>
<dbReference type="GO" id="GO:0046872">
    <property type="term" value="F:metal ion binding"/>
    <property type="evidence" value="ECO:0007669"/>
    <property type="project" value="UniProtKB-KW"/>
</dbReference>
<keyword evidence="5" id="KW-0479">Metal-binding</keyword>
<evidence type="ECO:0000256" key="3">
    <source>
        <dbReference type="ARBA" id="ARBA00008429"/>
    </source>
</evidence>
<dbReference type="CTD" id="80755"/>
<evidence type="ECO:0000256" key="5">
    <source>
        <dbReference type="ARBA" id="ARBA00022723"/>
    </source>
</evidence>
<dbReference type="GO" id="GO:0002196">
    <property type="term" value="F:Ser-tRNA(Ala) deacylase activity"/>
    <property type="evidence" value="ECO:0007669"/>
    <property type="project" value="TreeGrafter"/>
</dbReference>
<dbReference type="InterPro" id="IPR018163">
    <property type="entry name" value="Thr/Ala-tRNA-synth_IIc_edit"/>
</dbReference>
<comment type="similarity">
    <text evidence="3">Belongs to the class-II aminoacyl-tRNA synthetase family. Alax-L subfamily.</text>
</comment>
<dbReference type="Gene3D" id="2.40.30.130">
    <property type="match status" value="1"/>
</dbReference>
<feature type="domain" description="Alanyl-transfer RNA synthetases family profile" evidence="9">
    <location>
        <begin position="1"/>
        <end position="251"/>
    </location>
</feature>
<dbReference type="InterPro" id="IPR012947">
    <property type="entry name" value="tRNA_SAD"/>
</dbReference>
<proteinExistence type="inferred from homology"/>
<dbReference type="Pfam" id="PF07973">
    <property type="entry name" value="tRNA_SAD"/>
    <property type="match status" value="1"/>
</dbReference>
<dbReference type="PROSITE" id="PS50860">
    <property type="entry name" value="AA_TRNA_LIGASE_II_ALA"/>
    <property type="match status" value="1"/>
</dbReference>
<keyword evidence="4" id="KW-0963">Cytoplasm</keyword>
<dbReference type="InterPro" id="IPR018165">
    <property type="entry name" value="Ala-tRNA-synth_IIc_core"/>
</dbReference>
<keyword evidence="7" id="KW-0648">Protein biosynthesis</keyword>
<dbReference type="InterPro" id="IPR051335">
    <property type="entry name" value="Alanyl-tRNA_Editing_Enzymes"/>
</dbReference>
<evidence type="ECO:0000256" key="7">
    <source>
        <dbReference type="ARBA" id="ARBA00022917"/>
    </source>
</evidence>
<evidence type="ECO:0000256" key="8">
    <source>
        <dbReference type="ARBA" id="ARBA00053555"/>
    </source>
</evidence>
<dbReference type="SUPFAM" id="SSF50447">
    <property type="entry name" value="Translation proteins"/>
    <property type="match status" value="1"/>
</dbReference>
<dbReference type="GO" id="GO:0005737">
    <property type="term" value="C:cytoplasm"/>
    <property type="evidence" value="ECO:0007669"/>
    <property type="project" value="UniProtKB-SubCell"/>
</dbReference>
<comment type="cofactor">
    <cofactor evidence="1">
        <name>Zn(2+)</name>
        <dbReference type="ChEBI" id="CHEBI:29105"/>
    </cofactor>
</comment>
<organism evidence="10 11">
    <name type="scientific">Petromyzon marinus</name>
    <name type="common">Sea lamprey</name>
    <dbReference type="NCBI Taxonomy" id="7757"/>
    <lineage>
        <taxon>Eukaryota</taxon>
        <taxon>Metazoa</taxon>
        <taxon>Chordata</taxon>
        <taxon>Craniata</taxon>
        <taxon>Vertebrata</taxon>
        <taxon>Cyclostomata</taxon>
        <taxon>Hyperoartia</taxon>
        <taxon>Petromyzontiformes</taxon>
        <taxon>Petromyzontidae</taxon>
        <taxon>Petromyzon</taxon>
    </lineage>
</organism>
<evidence type="ECO:0000256" key="6">
    <source>
        <dbReference type="ARBA" id="ARBA00022833"/>
    </source>
</evidence>
<dbReference type="GO" id="GO:0006419">
    <property type="term" value="P:alanyl-tRNA aminoacylation"/>
    <property type="evidence" value="ECO:0007669"/>
    <property type="project" value="InterPro"/>
</dbReference>
<evidence type="ECO:0000259" key="9">
    <source>
        <dbReference type="PROSITE" id="PS50860"/>
    </source>
</evidence>
<dbReference type="PANTHER" id="PTHR43462:SF1">
    <property type="entry name" value="ALANYL-TRNA EDITING PROTEIN AARSD1"/>
    <property type="match status" value="1"/>
</dbReference>
<evidence type="ECO:0000256" key="4">
    <source>
        <dbReference type="ARBA" id="ARBA00022490"/>
    </source>
</evidence>
<dbReference type="InterPro" id="IPR009000">
    <property type="entry name" value="Transl_B-barrel_sf"/>
</dbReference>
<dbReference type="FunFam" id="3.30.980.10:FF:000007">
    <property type="entry name" value="alanyl-tRNA editing protein Aarsd1"/>
    <property type="match status" value="1"/>
</dbReference>
<evidence type="ECO:0000313" key="10">
    <source>
        <dbReference type="Proteomes" id="UP001318040"/>
    </source>
</evidence>
<protein>
    <submittedName>
        <fullName evidence="11">Alanyl-tRNA editing protein Aarsd1</fullName>
    </submittedName>
</protein>
<evidence type="ECO:0000256" key="1">
    <source>
        <dbReference type="ARBA" id="ARBA00001947"/>
    </source>
</evidence>
<reference evidence="11" key="1">
    <citation type="submission" date="2025-08" db="UniProtKB">
        <authorList>
            <consortium name="RefSeq"/>
        </authorList>
    </citation>
    <scope>IDENTIFICATION</scope>
    <source>
        <tissue evidence="11">Sperm</tissue>
    </source>
</reference>
<sequence>MAFMCQKDSFLKELTSSVRSCVPAVLHMETNGKKKKIEGFEVILEDTVLFPEGGGQPDDFGTINGLPVLRVTRKGGDAVHFVESPLEVGVSVDLRVDWARRFDHMQQHSGQHLVTALADSMYGFKTTSWDLGKQRSSIELDTPSVSAEQLRDLELAVNTKIREHVPVEVHVYEADDPELAQFRSRGLPDDHVGPVRIIDIKAVDANMCCGTHVSNLSQLQAIKIFGAEKGKKNKTNILFLAGNRVLQYCERSYTNERALNALVKVGPEEQVEAVDRLQKQAKLLQKSNTILLRDLAVLTAKSCREEASRSGMFSMHRKEGDNEFMNIIANELSSEGVLVFLSVGDEKAAGLFLVAGPQQAVQELGPKVAEVLEGKGAGKGPKFQGKANKMSRRAEAEVLVRDYVAAQRQPEV</sequence>
<comment type="function">
    <text evidence="8">Functions in trans to edit the amino acid moiety from incorrectly charged tRNA(Ala).</text>
</comment>
<dbReference type="SUPFAM" id="SSF55186">
    <property type="entry name" value="ThrRS/AlaRS common domain"/>
    <property type="match status" value="1"/>
</dbReference>
<name>A0AAJ7WRT4_PETMA</name>
<dbReference type="RefSeq" id="XP_032807605.1">
    <property type="nucleotide sequence ID" value="XM_032951714.1"/>
</dbReference>
<dbReference type="GO" id="GO:0003676">
    <property type="term" value="F:nucleic acid binding"/>
    <property type="evidence" value="ECO:0007669"/>
    <property type="project" value="InterPro"/>
</dbReference>
<dbReference type="Gene3D" id="3.30.980.10">
    <property type="entry name" value="Threonyl-trna Synthetase, Chain A, domain 2"/>
    <property type="match status" value="1"/>
</dbReference>